<dbReference type="Gene3D" id="2.60.40.1180">
    <property type="entry name" value="Golgi alpha-mannosidase II"/>
    <property type="match status" value="1"/>
</dbReference>
<accession>L1KM31</accession>
<protein>
    <submittedName>
        <fullName evidence="2">Uncharacterized protein</fullName>
    </submittedName>
</protein>
<dbReference type="AlphaFoldDB" id="L1KM31"/>
<gene>
    <name evidence="2" type="ORF">STRIP9103_02332</name>
</gene>
<proteinExistence type="predicted"/>
<feature type="compositionally biased region" description="Basic and acidic residues" evidence="1">
    <location>
        <begin position="12"/>
        <end position="25"/>
    </location>
</feature>
<feature type="region of interest" description="Disordered" evidence="1">
    <location>
        <begin position="1"/>
        <end position="29"/>
    </location>
</feature>
<sequence length="49" mass="5172">MTEHVVPADADQEARNTADQPDRVTPHSVVGTTVTDGVLRAELGRCPGT</sequence>
<dbReference type="PATRIC" id="fig|698759.3.peg.7741"/>
<name>L1KM31_9ACTN</name>
<dbReference type="EMBL" id="AEJC01000587">
    <property type="protein sequence ID" value="EKX61545.1"/>
    <property type="molecule type" value="Genomic_DNA"/>
</dbReference>
<evidence type="ECO:0000313" key="3">
    <source>
        <dbReference type="Proteomes" id="UP000010411"/>
    </source>
</evidence>
<dbReference type="InterPro" id="IPR013780">
    <property type="entry name" value="Glyco_hydro_b"/>
</dbReference>
<dbReference type="Proteomes" id="UP000010411">
    <property type="component" value="Unassembled WGS sequence"/>
</dbReference>
<reference evidence="2 3" key="1">
    <citation type="submission" date="2012-11" db="EMBL/GenBank/DDBJ databases">
        <authorList>
            <person name="Huguet-Tapia J.C."/>
            <person name="Durkin A.S."/>
            <person name="Pettis G.S."/>
            <person name="Badger J.H."/>
        </authorList>
    </citation>
    <scope>NUCLEOTIDE SEQUENCE [LARGE SCALE GENOMIC DNA]</scope>
    <source>
        <strain evidence="2 3">91-03</strain>
    </source>
</reference>
<keyword evidence="3" id="KW-1185">Reference proteome</keyword>
<evidence type="ECO:0000256" key="1">
    <source>
        <dbReference type="SAM" id="MobiDB-lite"/>
    </source>
</evidence>
<organism evidence="2 3">
    <name type="scientific">Streptomyces ipomoeae 91-03</name>
    <dbReference type="NCBI Taxonomy" id="698759"/>
    <lineage>
        <taxon>Bacteria</taxon>
        <taxon>Bacillati</taxon>
        <taxon>Actinomycetota</taxon>
        <taxon>Actinomycetes</taxon>
        <taxon>Kitasatosporales</taxon>
        <taxon>Streptomycetaceae</taxon>
        <taxon>Streptomyces</taxon>
    </lineage>
</organism>
<comment type="caution">
    <text evidence="2">The sequence shown here is derived from an EMBL/GenBank/DDBJ whole genome shotgun (WGS) entry which is preliminary data.</text>
</comment>
<evidence type="ECO:0000313" key="2">
    <source>
        <dbReference type="EMBL" id="EKX61545.1"/>
    </source>
</evidence>